<protein>
    <recommendedName>
        <fullName evidence="2">palmitoyl-protein hydrolase</fullName>
        <ecNumber evidence="2">3.1.2.22</ecNumber>
    </recommendedName>
</protein>
<evidence type="ECO:0000256" key="2">
    <source>
        <dbReference type="ARBA" id="ARBA00012423"/>
    </source>
</evidence>
<dbReference type="InterPro" id="IPR029058">
    <property type="entry name" value="AB_hydrolase_fold"/>
</dbReference>
<accession>A0A0R3RV44</accession>
<name>A0A0R3RV44_9BILA</name>
<proteinExistence type="inferred from homology"/>
<organism evidence="4 5">
    <name type="scientific">Elaeophora elaphi</name>
    <dbReference type="NCBI Taxonomy" id="1147741"/>
    <lineage>
        <taxon>Eukaryota</taxon>
        <taxon>Metazoa</taxon>
        <taxon>Ecdysozoa</taxon>
        <taxon>Nematoda</taxon>
        <taxon>Chromadorea</taxon>
        <taxon>Rhabditida</taxon>
        <taxon>Spirurina</taxon>
        <taxon>Spiruromorpha</taxon>
        <taxon>Filarioidea</taxon>
        <taxon>Onchocercidae</taxon>
        <taxon>Elaeophora</taxon>
    </lineage>
</organism>
<dbReference type="STRING" id="1147741.A0A0R3RV44"/>
<reference evidence="5" key="1">
    <citation type="submission" date="2017-02" db="UniProtKB">
        <authorList>
            <consortium name="WormBaseParasite"/>
        </authorList>
    </citation>
    <scope>IDENTIFICATION</scope>
</reference>
<dbReference type="Pfam" id="PF02230">
    <property type="entry name" value="Abhydrolase_2"/>
    <property type="match status" value="2"/>
</dbReference>
<keyword evidence="4" id="KW-1185">Reference proteome</keyword>
<feature type="domain" description="Phospholipase/carboxylesterase/thioesterase" evidence="3">
    <location>
        <begin position="18"/>
        <end position="122"/>
    </location>
</feature>
<sequence>MSSLILSGAHCITSGIYSPTRAVTLNFGMQMPAWYDLYGLTPNAEEDEEGINESAMILHSMIDAEVDSGIPSERIMVGGFSMGGALALYAGLIYDKPLAGIIGLSSFLVQRTKLPGKLAHISECIAENYLRPSKELLFLSSAQKMHALFQNHTANKSVQIFMGHGGQDFLVPLSFGQMTEAYIKAFNPNIRMKVYPRMAHSSCPEELVDAKEFIAQRLPPI</sequence>
<evidence type="ECO:0000256" key="1">
    <source>
        <dbReference type="ARBA" id="ARBA00006499"/>
    </source>
</evidence>
<dbReference type="GO" id="GO:0008474">
    <property type="term" value="F:palmitoyl-(protein) hydrolase activity"/>
    <property type="evidence" value="ECO:0007669"/>
    <property type="project" value="UniProtKB-EC"/>
</dbReference>
<dbReference type="InterPro" id="IPR003140">
    <property type="entry name" value="PLipase/COase/thioEstase"/>
</dbReference>
<evidence type="ECO:0000313" key="4">
    <source>
        <dbReference type="Proteomes" id="UP000050640"/>
    </source>
</evidence>
<dbReference type="GO" id="GO:0005737">
    <property type="term" value="C:cytoplasm"/>
    <property type="evidence" value="ECO:0007669"/>
    <property type="project" value="TreeGrafter"/>
</dbReference>
<dbReference type="GO" id="GO:0052689">
    <property type="term" value="F:carboxylic ester hydrolase activity"/>
    <property type="evidence" value="ECO:0007669"/>
    <property type="project" value="TreeGrafter"/>
</dbReference>
<dbReference type="PANTHER" id="PTHR10655:SF68">
    <property type="entry name" value="PALMITOYL-PROTEIN HYDROLASE"/>
    <property type="match status" value="1"/>
</dbReference>
<dbReference type="EC" id="3.1.2.22" evidence="2"/>
<dbReference type="Gene3D" id="3.40.50.1820">
    <property type="entry name" value="alpha/beta hydrolase"/>
    <property type="match status" value="1"/>
</dbReference>
<comment type="similarity">
    <text evidence="1">Belongs to the AB hydrolase superfamily. AB hydrolase 2 family.</text>
</comment>
<dbReference type="PANTHER" id="PTHR10655">
    <property type="entry name" value="LYSOPHOSPHOLIPASE-RELATED"/>
    <property type="match status" value="1"/>
</dbReference>
<dbReference type="AlphaFoldDB" id="A0A0R3RV44"/>
<evidence type="ECO:0000259" key="3">
    <source>
        <dbReference type="Pfam" id="PF02230"/>
    </source>
</evidence>
<dbReference type="InterPro" id="IPR050565">
    <property type="entry name" value="LYPA1-2/EST-like"/>
</dbReference>
<dbReference type="SUPFAM" id="SSF53474">
    <property type="entry name" value="alpha/beta-Hydrolases"/>
    <property type="match status" value="1"/>
</dbReference>
<dbReference type="Proteomes" id="UP000050640">
    <property type="component" value="Unplaced"/>
</dbReference>
<feature type="domain" description="Phospholipase/carboxylesterase/thioesterase" evidence="3">
    <location>
        <begin position="139"/>
        <end position="216"/>
    </location>
</feature>
<evidence type="ECO:0000313" key="5">
    <source>
        <dbReference type="WBParaSite" id="EEL_0000594601-mRNA-1"/>
    </source>
</evidence>
<dbReference type="WBParaSite" id="EEL_0000594601-mRNA-1">
    <property type="protein sequence ID" value="EEL_0000594601-mRNA-1"/>
    <property type="gene ID" value="EEL_0000594601"/>
</dbReference>